<evidence type="ECO:0000256" key="2">
    <source>
        <dbReference type="ARBA" id="ARBA00004653"/>
    </source>
</evidence>
<evidence type="ECO:0000256" key="8">
    <source>
        <dbReference type="ARBA" id="ARBA00022824"/>
    </source>
</evidence>
<keyword evidence="14" id="KW-0325">Glycoprotein</keyword>
<keyword evidence="10" id="KW-0333">Golgi apparatus</keyword>
<dbReference type="SUPFAM" id="SSF50978">
    <property type="entry name" value="WD40 repeat-like"/>
    <property type="match status" value="1"/>
</dbReference>
<dbReference type="EMBL" id="NHTK01001341">
    <property type="protein sequence ID" value="PPQ99935.1"/>
    <property type="molecule type" value="Genomic_DNA"/>
</dbReference>
<feature type="transmembrane region" description="Helical" evidence="17">
    <location>
        <begin position="321"/>
        <end position="347"/>
    </location>
</feature>
<keyword evidence="20" id="KW-1185">Reference proteome</keyword>
<gene>
    <name evidence="19" type="ORF">CVT24_009570</name>
</gene>
<evidence type="ECO:0000313" key="19">
    <source>
        <dbReference type="EMBL" id="PPQ99935.1"/>
    </source>
</evidence>
<dbReference type="GO" id="GO:0032934">
    <property type="term" value="F:sterol binding"/>
    <property type="evidence" value="ECO:0007669"/>
    <property type="project" value="InterPro"/>
</dbReference>
<proteinExistence type="inferred from homology"/>
<evidence type="ECO:0000256" key="3">
    <source>
        <dbReference type="ARBA" id="ARBA00007410"/>
    </source>
</evidence>
<dbReference type="SUPFAM" id="SSF82866">
    <property type="entry name" value="Multidrug efflux transporter AcrB transmembrane domain"/>
    <property type="match status" value="1"/>
</dbReference>
<comment type="caution">
    <text evidence="19">The sequence shown here is derived from an EMBL/GenBank/DDBJ whole genome shotgun (WGS) entry which is preliminary data.</text>
</comment>
<evidence type="ECO:0000259" key="18">
    <source>
        <dbReference type="PROSITE" id="PS50156"/>
    </source>
</evidence>
<evidence type="ECO:0000256" key="10">
    <source>
        <dbReference type="ARBA" id="ARBA00023034"/>
    </source>
</evidence>
<evidence type="ECO:0000256" key="9">
    <source>
        <dbReference type="ARBA" id="ARBA00022989"/>
    </source>
</evidence>
<dbReference type="PANTHER" id="PTHR46378:SF1">
    <property type="entry name" value="STEROL REGULATORY ELEMENT-BINDING PROTEIN CLEAVAGE-ACTIVATING PROTEIN"/>
    <property type="match status" value="1"/>
</dbReference>
<dbReference type="GO" id="GO:0032933">
    <property type="term" value="P:SREBP signaling pathway"/>
    <property type="evidence" value="ECO:0007669"/>
    <property type="project" value="InterPro"/>
</dbReference>
<evidence type="ECO:0000256" key="11">
    <source>
        <dbReference type="ARBA" id="ARBA00023098"/>
    </source>
</evidence>
<organism evidence="19 20">
    <name type="scientific">Panaeolus cyanescens</name>
    <dbReference type="NCBI Taxonomy" id="181874"/>
    <lineage>
        <taxon>Eukaryota</taxon>
        <taxon>Fungi</taxon>
        <taxon>Dikarya</taxon>
        <taxon>Basidiomycota</taxon>
        <taxon>Agaricomycotina</taxon>
        <taxon>Agaricomycetes</taxon>
        <taxon>Agaricomycetidae</taxon>
        <taxon>Agaricales</taxon>
        <taxon>Agaricineae</taxon>
        <taxon>Galeropsidaceae</taxon>
        <taxon>Panaeolus</taxon>
    </lineage>
</organism>
<comment type="similarity">
    <text evidence="3">Belongs to the WD repeat SCAP family.</text>
</comment>
<feature type="transmembrane region" description="Helical" evidence="17">
    <location>
        <begin position="354"/>
        <end position="373"/>
    </location>
</feature>
<evidence type="ECO:0000313" key="20">
    <source>
        <dbReference type="Proteomes" id="UP000284842"/>
    </source>
</evidence>
<feature type="transmembrane region" description="Helical" evidence="17">
    <location>
        <begin position="289"/>
        <end position="309"/>
    </location>
</feature>
<dbReference type="PROSITE" id="PS50156">
    <property type="entry name" value="SSD"/>
    <property type="match status" value="1"/>
</dbReference>
<dbReference type="GO" id="GO:0005789">
    <property type="term" value="C:endoplasmic reticulum membrane"/>
    <property type="evidence" value="ECO:0007669"/>
    <property type="project" value="UniProtKB-SubCell"/>
</dbReference>
<accession>A0A409YAA0</accession>
<feature type="transmembrane region" description="Helical" evidence="17">
    <location>
        <begin position="503"/>
        <end position="523"/>
    </location>
</feature>
<keyword evidence="8" id="KW-0256">Endoplasmic reticulum</keyword>
<evidence type="ECO:0000256" key="16">
    <source>
        <dbReference type="SAM" id="MobiDB-lite"/>
    </source>
</evidence>
<evidence type="ECO:0000256" key="12">
    <source>
        <dbReference type="ARBA" id="ARBA00023121"/>
    </source>
</evidence>
<dbReference type="Gene3D" id="2.130.10.10">
    <property type="entry name" value="YVTN repeat-like/Quinoprotein amine dehydrogenase"/>
    <property type="match status" value="1"/>
</dbReference>
<protein>
    <recommendedName>
        <fullName evidence="4">Sterol regulatory element-binding protein cleavage-activating protein</fullName>
    </recommendedName>
</protein>
<name>A0A409YAA0_9AGAR</name>
<dbReference type="GO" id="GO:0000139">
    <property type="term" value="C:Golgi membrane"/>
    <property type="evidence" value="ECO:0007669"/>
    <property type="project" value="UniProtKB-SubCell"/>
</dbReference>
<evidence type="ECO:0000256" key="14">
    <source>
        <dbReference type="ARBA" id="ARBA00023180"/>
    </source>
</evidence>
<comment type="subcellular location">
    <subcellularLocation>
        <location evidence="1">Endoplasmic reticulum membrane</location>
        <topology evidence="1">Multi-pass membrane protein</topology>
    </subcellularLocation>
    <subcellularLocation>
        <location evidence="2">Golgi apparatus membrane</location>
        <topology evidence="2">Multi-pass membrane protein</topology>
    </subcellularLocation>
</comment>
<evidence type="ECO:0000256" key="17">
    <source>
        <dbReference type="SAM" id="Phobius"/>
    </source>
</evidence>
<dbReference type="GO" id="GO:0008202">
    <property type="term" value="P:steroid metabolic process"/>
    <property type="evidence" value="ECO:0007669"/>
    <property type="project" value="UniProtKB-KW"/>
</dbReference>
<feature type="compositionally biased region" description="Low complexity" evidence="16">
    <location>
        <begin position="1073"/>
        <end position="1084"/>
    </location>
</feature>
<dbReference type="InterPro" id="IPR030225">
    <property type="entry name" value="SCAP"/>
</dbReference>
<dbReference type="GO" id="GO:0032936">
    <property type="term" value="C:SREBP-SCAP complex"/>
    <property type="evidence" value="ECO:0007669"/>
    <property type="project" value="TreeGrafter"/>
</dbReference>
<dbReference type="Pfam" id="PF12349">
    <property type="entry name" value="Sterol-sensing"/>
    <property type="match status" value="1"/>
</dbReference>
<dbReference type="OrthoDB" id="6510177at2759"/>
<evidence type="ECO:0000256" key="15">
    <source>
        <dbReference type="ARBA" id="ARBA00023221"/>
    </source>
</evidence>
<keyword evidence="9 17" id="KW-1133">Transmembrane helix</keyword>
<dbReference type="InterPro" id="IPR053958">
    <property type="entry name" value="HMGCR/SNAP/NPC1-like_SSD"/>
</dbReference>
<sequence>MVLTPARLLHSTKSLGHSFFLQFGLHCATHQIRVILISCIVITSLFYPALDAYTSSRTSSQTVLDSLLSNDAPAVVATNDLADIWSQHDTLRTHNDPVTRAKCQEGRALRIERIFIQSPQLEDDSDTPLDNQILLSTLDLEHRLQSLAATADSPCLKLPNGQCIIISPLAFWNYDKDLMRSDKTILDTLSYSQNISIAGIPITSEMVLAGRGSFEHHPSGNDYDYATFLALSLFFPNSACWSSPSEQAQWTDTVRNAVGHDATVTPQTPEATLIGLEYDPNRSAAKKGWSAISALIYVAYIAFFAYVGWSVKHMDAVHSRLGVTFTALVEIAVSTITSLSVCALVGFKITMVPWELLPIVIVFVGAENMFNLVDAVGKTSVTLPVKQRIAEGLSRAGTSNTLKVVAYNGILGVISVFTAGAVRQFCIFAIVVLVAHWFLAHTFFMAVLSIDIARLELEELLRYDSSIGHSIPQPKRESQNSKQPRSAWQKLLASIQSMVKGRAATNISLLMLLGIAATLYYTTYTSSSSIEHRVKGAKPPLTIFSRPKTSRPTDIQATSAAELVWKTLNPETHNRHASPLLHVRLEQPVILTFNSPEAGNSSSPTTSPSRYTRKTFNFAIWLLTVMFLPIVATTSALWVLLLYLLKNTELLEAQRHRFESDPATATSSFFEKRVDDGEQDLRHDVAFHTLPRAFGSDVELTASSRDGRVTASVSLRNEIFVWKNVDNVPSSDVNNTTDAKPRRLIERQCIDASEVLLGMAGSSCAGVASTTISCLAVDDGGSYVAVGTAAGSIAVWVLKKAFNGGIQIQKQPVLTLDGSLAAVTEICFVAPLGALKRRTPPARGPPSSENSPDNDYPTTDNMLLLATYDNGIAVRWTLAAFPAASFIFPSKRTNVIQAKFVHLVPDSKVLIAFAHEDGTLELVETGDFEPTMLDDCIVQPGDTSNAVTRVHACRAQIGGSRRLIIGAATQNGVVSLWDGLTGECIALLEDVGAHVDQLRVTSVRCETCRFCGQRPMESVCVAASTDRIVTFHKVFLVDHMRRCSCSSTITHQTTPIRVSSRDNLSSLDRRSRSNSNSSQSLKSSPLIPRARLSTSFEASTSTSISPISAFPVSGHGVHSRRASEKEARKSSELLTVPFPGNLNGEDEYNGGSGATTPTNANTSIWRNAVVHRVRDIPCERGGWDLTSDLRFSGITRKPRTHMKTQLNGVKALDLLPSSAPSGLSNATLERWEVWTFDASTSIMKHSLLSSLAPTLSSRYSSPMSSPRSSISSSSGDSIPRLPFTRVHYHVAPQGSPRAIAGFGNTIGVLDLS</sequence>
<dbReference type="InParanoid" id="A0A409YAA0"/>
<dbReference type="PANTHER" id="PTHR46378">
    <property type="entry name" value="STEROL REGULATORY ELEMENT-BINDING PROTEIN CLEAVAGE-ACTIVATING PROTEIN"/>
    <property type="match status" value="1"/>
</dbReference>
<feature type="transmembrane region" description="Helical" evidence="17">
    <location>
        <begin position="32"/>
        <end position="50"/>
    </location>
</feature>
<keyword evidence="7" id="KW-0677">Repeat</keyword>
<feature type="transmembrane region" description="Helical" evidence="17">
    <location>
        <begin position="427"/>
        <end position="450"/>
    </location>
</feature>
<keyword evidence="13 17" id="KW-0472">Membrane</keyword>
<evidence type="ECO:0000256" key="6">
    <source>
        <dbReference type="ARBA" id="ARBA00022692"/>
    </source>
</evidence>
<evidence type="ECO:0000256" key="4">
    <source>
        <dbReference type="ARBA" id="ARBA00019541"/>
    </source>
</evidence>
<feature type="domain" description="SSD" evidence="18">
    <location>
        <begin position="292"/>
        <end position="450"/>
    </location>
</feature>
<dbReference type="STRING" id="181874.A0A409YAA0"/>
<dbReference type="InterPro" id="IPR000731">
    <property type="entry name" value="SSD"/>
</dbReference>
<evidence type="ECO:0000256" key="7">
    <source>
        <dbReference type="ARBA" id="ARBA00022737"/>
    </source>
</evidence>
<feature type="compositionally biased region" description="Basic and acidic residues" evidence="16">
    <location>
        <begin position="1121"/>
        <end position="1131"/>
    </location>
</feature>
<dbReference type="InterPro" id="IPR036322">
    <property type="entry name" value="WD40_repeat_dom_sf"/>
</dbReference>
<feature type="region of interest" description="Disordered" evidence="16">
    <location>
        <begin position="1057"/>
        <end position="1086"/>
    </location>
</feature>
<dbReference type="GO" id="GO:0045540">
    <property type="term" value="P:regulation of cholesterol biosynthetic process"/>
    <property type="evidence" value="ECO:0007669"/>
    <property type="project" value="TreeGrafter"/>
</dbReference>
<keyword evidence="12" id="KW-0446">Lipid-binding</keyword>
<evidence type="ECO:0000256" key="1">
    <source>
        <dbReference type="ARBA" id="ARBA00004477"/>
    </source>
</evidence>
<keyword evidence="6 17" id="KW-0812">Transmembrane</keyword>
<dbReference type="Proteomes" id="UP000284842">
    <property type="component" value="Unassembled WGS sequence"/>
</dbReference>
<feature type="transmembrane region" description="Helical" evidence="17">
    <location>
        <begin position="618"/>
        <end position="645"/>
    </location>
</feature>
<keyword evidence="11" id="KW-0443">Lipid metabolism</keyword>
<evidence type="ECO:0000256" key="13">
    <source>
        <dbReference type="ARBA" id="ARBA00023136"/>
    </source>
</evidence>
<reference evidence="19 20" key="1">
    <citation type="journal article" date="2018" name="Evol. Lett.">
        <title>Horizontal gene cluster transfer increased hallucinogenic mushroom diversity.</title>
        <authorList>
            <person name="Reynolds H.T."/>
            <person name="Vijayakumar V."/>
            <person name="Gluck-Thaler E."/>
            <person name="Korotkin H.B."/>
            <person name="Matheny P.B."/>
            <person name="Slot J.C."/>
        </authorList>
    </citation>
    <scope>NUCLEOTIDE SEQUENCE [LARGE SCALE GENOMIC DNA]</scope>
    <source>
        <strain evidence="19 20">2629</strain>
    </source>
</reference>
<keyword evidence="5" id="KW-0853">WD repeat</keyword>
<evidence type="ECO:0000256" key="5">
    <source>
        <dbReference type="ARBA" id="ARBA00022574"/>
    </source>
</evidence>
<dbReference type="InterPro" id="IPR015943">
    <property type="entry name" value="WD40/YVTN_repeat-like_dom_sf"/>
</dbReference>
<feature type="transmembrane region" description="Helical" evidence="17">
    <location>
        <begin position="404"/>
        <end position="422"/>
    </location>
</feature>
<keyword evidence="15" id="KW-0753">Steroid metabolism</keyword>
<feature type="region of interest" description="Disordered" evidence="16">
    <location>
        <begin position="1107"/>
        <end position="1160"/>
    </location>
</feature>